<feature type="signal peptide" evidence="1">
    <location>
        <begin position="1"/>
        <end position="24"/>
    </location>
</feature>
<evidence type="ECO:0000259" key="2">
    <source>
        <dbReference type="SMART" id="SM00909"/>
    </source>
</evidence>
<dbReference type="EMBL" id="DVHU01000016">
    <property type="protein sequence ID" value="HIR92153.1"/>
    <property type="molecule type" value="Genomic_DNA"/>
</dbReference>
<evidence type="ECO:0000313" key="4">
    <source>
        <dbReference type="Proteomes" id="UP000886841"/>
    </source>
</evidence>
<reference evidence="3" key="1">
    <citation type="submission" date="2020-10" db="EMBL/GenBank/DDBJ databases">
        <authorList>
            <person name="Gilroy R."/>
        </authorList>
    </citation>
    <scope>NUCLEOTIDE SEQUENCE</scope>
    <source>
        <strain evidence="3">ChiSxjej1B13-7041</strain>
    </source>
</reference>
<dbReference type="SMART" id="SM00909">
    <property type="entry name" value="Germane"/>
    <property type="match status" value="2"/>
</dbReference>
<comment type="caution">
    <text evidence="3">The sequence shown here is derived from an EMBL/GenBank/DDBJ whole genome shotgun (WGS) entry which is preliminary data.</text>
</comment>
<dbReference type="AlphaFoldDB" id="A0A9D1EHP4"/>
<feature type="domain" description="GerMN" evidence="2">
    <location>
        <begin position="58"/>
        <end position="142"/>
    </location>
</feature>
<sequence>MKRKGAAVLLALLGLLCLGGCVQEEQESKYHLYYLSEEESRVVAEDYTPQASRETELAQEFLDKLTEEPQEGLKPLLPSGVGVNSTSLSDKVLNLDMNSAYLEMDSTREILTRAGLVRTFTQISDISAVTITVNGTALKNADGTAVGRMTQESFVENSGKQINDYKYISMNLYFADGTGEKLVSENRSLYYSSNVPLERVVVEQLIKGPQEAGHLATLPAETKILGVSLSDNICYVNLDSAFEGEVAGVQPKATVYSIVNTLVSVCGVDEVQLSVNGDTKVEFRDEIELDQFFESDPQMLQEEGNG</sequence>
<evidence type="ECO:0000313" key="3">
    <source>
        <dbReference type="EMBL" id="HIR92153.1"/>
    </source>
</evidence>
<keyword evidence="1" id="KW-0732">Signal</keyword>
<proteinExistence type="predicted"/>
<evidence type="ECO:0000256" key="1">
    <source>
        <dbReference type="SAM" id="SignalP"/>
    </source>
</evidence>
<feature type="chain" id="PRO_5039665985" evidence="1">
    <location>
        <begin position="25"/>
        <end position="306"/>
    </location>
</feature>
<dbReference type="Pfam" id="PF10646">
    <property type="entry name" value="Germane"/>
    <property type="match status" value="2"/>
</dbReference>
<dbReference type="Proteomes" id="UP000886841">
    <property type="component" value="Unassembled WGS sequence"/>
</dbReference>
<organism evidence="3 4">
    <name type="scientific">Candidatus Egerieimonas intestinavium</name>
    <dbReference type="NCBI Taxonomy" id="2840777"/>
    <lineage>
        <taxon>Bacteria</taxon>
        <taxon>Bacillati</taxon>
        <taxon>Bacillota</taxon>
        <taxon>Clostridia</taxon>
        <taxon>Lachnospirales</taxon>
        <taxon>Lachnospiraceae</taxon>
        <taxon>Lachnospiraceae incertae sedis</taxon>
        <taxon>Candidatus Egerieimonas</taxon>
    </lineage>
</organism>
<gene>
    <name evidence="3" type="ORF">IAB98_01865</name>
</gene>
<protein>
    <submittedName>
        <fullName evidence="3">GerMN domain-containing protein</fullName>
    </submittedName>
</protein>
<accession>A0A9D1EHP4</accession>
<dbReference type="InterPro" id="IPR019606">
    <property type="entry name" value="GerMN"/>
</dbReference>
<feature type="domain" description="GerMN" evidence="2">
    <location>
        <begin position="198"/>
        <end position="284"/>
    </location>
</feature>
<name>A0A9D1EHP4_9FIRM</name>
<reference evidence="3" key="2">
    <citation type="journal article" date="2021" name="PeerJ">
        <title>Extensive microbial diversity within the chicken gut microbiome revealed by metagenomics and culture.</title>
        <authorList>
            <person name="Gilroy R."/>
            <person name="Ravi A."/>
            <person name="Getino M."/>
            <person name="Pursley I."/>
            <person name="Horton D.L."/>
            <person name="Alikhan N.F."/>
            <person name="Baker D."/>
            <person name="Gharbi K."/>
            <person name="Hall N."/>
            <person name="Watson M."/>
            <person name="Adriaenssens E.M."/>
            <person name="Foster-Nyarko E."/>
            <person name="Jarju S."/>
            <person name="Secka A."/>
            <person name="Antonio M."/>
            <person name="Oren A."/>
            <person name="Chaudhuri R.R."/>
            <person name="La Ragione R."/>
            <person name="Hildebrand F."/>
            <person name="Pallen M.J."/>
        </authorList>
    </citation>
    <scope>NUCLEOTIDE SEQUENCE</scope>
    <source>
        <strain evidence="3">ChiSxjej1B13-7041</strain>
    </source>
</reference>